<dbReference type="AlphaFoldDB" id="A0A0C9ZGD4"/>
<sequence length="309" mass="34990">MNHAIVPKSYNPHLFTRCYEHTSRAEHTKYSNVLTVTVQDEETDFLKRKLDQLLHETWHDVAGGTHTRKCRKTEVDKLDKQGEPCKRASSTIPTCSDEFHTTVFRLLSSTNGPRPISLQPRPPPPIKTREPEWEDSANDAMERRRRAESIAIEYDDQWRVWGPTRDKTRTVEKLRVPGGAFPVPPPSAAVIEKGRTSTRSRPRSGHREAVSSVVQAPCPHEVKVTCVPILPAQTIPVSSTSTARNSRRRRRRKVAHERPAPAYWKPPVSLRGKCMGYALGYPGGWGHADVPGRGYTRDTMKKGVHAWML</sequence>
<gene>
    <name evidence="2" type="ORF">PISMIDRAFT_677572</name>
</gene>
<evidence type="ECO:0000256" key="1">
    <source>
        <dbReference type="SAM" id="MobiDB-lite"/>
    </source>
</evidence>
<keyword evidence="3" id="KW-1185">Reference proteome</keyword>
<evidence type="ECO:0000313" key="2">
    <source>
        <dbReference type="EMBL" id="KIK25034.1"/>
    </source>
</evidence>
<organism evidence="2 3">
    <name type="scientific">Pisolithus microcarpus 441</name>
    <dbReference type="NCBI Taxonomy" id="765257"/>
    <lineage>
        <taxon>Eukaryota</taxon>
        <taxon>Fungi</taxon>
        <taxon>Dikarya</taxon>
        <taxon>Basidiomycota</taxon>
        <taxon>Agaricomycotina</taxon>
        <taxon>Agaricomycetes</taxon>
        <taxon>Agaricomycetidae</taxon>
        <taxon>Boletales</taxon>
        <taxon>Sclerodermatineae</taxon>
        <taxon>Pisolithaceae</taxon>
        <taxon>Pisolithus</taxon>
    </lineage>
</organism>
<dbReference type="HOGENOM" id="CLU_088642_0_0_1"/>
<protein>
    <submittedName>
        <fullName evidence="2">Uncharacterized protein</fullName>
    </submittedName>
</protein>
<accession>A0A0C9ZGD4</accession>
<feature type="compositionally biased region" description="Basic residues" evidence="1">
    <location>
        <begin position="245"/>
        <end position="255"/>
    </location>
</feature>
<dbReference type="OrthoDB" id="3063716at2759"/>
<reference evidence="2 3" key="1">
    <citation type="submission" date="2014-04" db="EMBL/GenBank/DDBJ databases">
        <authorList>
            <consortium name="DOE Joint Genome Institute"/>
            <person name="Kuo A."/>
            <person name="Kohler A."/>
            <person name="Costa M.D."/>
            <person name="Nagy L.G."/>
            <person name="Floudas D."/>
            <person name="Copeland A."/>
            <person name="Barry K.W."/>
            <person name="Cichocki N."/>
            <person name="Veneault-Fourrey C."/>
            <person name="LaButti K."/>
            <person name="Lindquist E.A."/>
            <person name="Lipzen A."/>
            <person name="Lundell T."/>
            <person name="Morin E."/>
            <person name="Murat C."/>
            <person name="Sun H."/>
            <person name="Tunlid A."/>
            <person name="Henrissat B."/>
            <person name="Grigoriev I.V."/>
            <person name="Hibbett D.S."/>
            <person name="Martin F."/>
            <person name="Nordberg H.P."/>
            <person name="Cantor M.N."/>
            <person name="Hua S.X."/>
        </authorList>
    </citation>
    <scope>NUCLEOTIDE SEQUENCE [LARGE SCALE GENOMIC DNA]</scope>
    <source>
        <strain evidence="2 3">441</strain>
    </source>
</reference>
<reference evidence="3" key="2">
    <citation type="submission" date="2015-01" db="EMBL/GenBank/DDBJ databases">
        <title>Evolutionary Origins and Diversification of the Mycorrhizal Mutualists.</title>
        <authorList>
            <consortium name="DOE Joint Genome Institute"/>
            <consortium name="Mycorrhizal Genomics Consortium"/>
            <person name="Kohler A."/>
            <person name="Kuo A."/>
            <person name="Nagy L.G."/>
            <person name="Floudas D."/>
            <person name="Copeland A."/>
            <person name="Barry K.W."/>
            <person name="Cichocki N."/>
            <person name="Veneault-Fourrey C."/>
            <person name="LaButti K."/>
            <person name="Lindquist E.A."/>
            <person name="Lipzen A."/>
            <person name="Lundell T."/>
            <person name="Morin E."/>
            <person name="Murat C."/>
            <person name="Riley R."/>
            <person name="Ohm R."/>
            <person name="Sun H."/>
            <person name="Tunlid A."/>
            <person name="Henrissat B."/>
            <person name="Grigoriev I.V."/>
            <person name="Hibbett D.S."/>
            <person name="Martin F."/>
        </authorList>
    </citation>
    <scope>NUCLEOTIDE SEQUENCE [LARGE SCALE GENOMIC DNA]</scope>
    <source>
        <strain evidence="3">441</strain>
    </source>
</reference>
<evidence type="ECO:0000313" key="3">
    <source>
        <dbReference type="Proteomes" id="UP000054018"/>
    </source>
</evidence>
<feature type="region of interest" description="Disordered" evidence="1">
    <location>
        <begin position="237"/>
        <end position="259"/>
    </location>
</feature>
<proteinExistence type="predicted"/>
<dbReference type="EMBL" id="KN833711">
    <property type="protein sequence ID" value="KIK25034.1"/>
    <property type="molecule type" value="Genomic_DNA"/>
</dbReference>
<feature type="region of interest" description="Disordered" evidence="1">
    <location>
        <begin position="109"/>
        <end position="139"/>
    </location>
</feature>
<dbReference type="Proteomes" id="UP000054018">
    <property type="component" value="Unassembled WGS sequence"/>
</dbReference>
<name>A0A0C9ZGD4_9AGAM</name>
<feature type="region of interest" description="Disordered" evidence="1">
    <location>
        <begin position="176"/>
        <end position="212"/>
    </location>
</feature>